<evidence type="ECO:0000313" key="3">
    <source>
        <dbReference type="Proteomes" id="UP000501237"/>
    </source>
</evidence>
<accession>A0A679GNY5</accession>
<evidence type="ECO:0000256" key="1">
    <source>
        <dbReference type="HAMAP-Rule" id="MF_00775"/>
    </source>
</evidence>
<dbReference type="AlphaFoldDB" id="A0A679GNY5"/>
<proteinExistence type="inferred from homology"/>
<name>A0A679GNY5_9GAMM</name>
<dbReference type="Pfam" id="PF11578">
    <property type="entry name" value="DUF3237"/>
    <property type="match status" value="1"/>
</dbReference>
<protein>
    <recommendedName>
        <fullName evidence="1">UPF0311 protein PtoMrB4_29670</fullName>
    </recommendedName>
</protein>
<reference evidence="2 3" key="1">
    <citation type="journal article" date="2020" name="Microbiol. Resour. Announc.">
        <title>Complete genome sequence of Pseudomonas otitidis strain MrB4, isolated from Lake Biwa in Japan.</title>
        <authorList>
            <person name="Miyazaki K."/>
            <person name="Hase E."/>
            <person name="Maruya T."/>
        </authorList>
    </citation>
    <scope>NUCLEOTIDE SEQUENCE [LARGE SCALE GENOMIC DNA]</scope>
    <source>
        <strain evidence="2 3">MrB4</strain>
    </source>
</reference>
<dbReference type="HAMAP" id="MF_00775">
    <property type="entry name" value="UPF0311"/>
    <property type="match status" value="1"/>
</dbReference>
<dbReference type="RefSeq" id="WP_172433757.1">
    <property type="nucleotide sequence ID" value="NZ_AP022642.1"/>
</dbReference>
<gene>
    <name evidence="2" type="ORF">PtoMrB4_29670</name>
</gene>
<dbReference type="KEGG" id="poj:PtoMrB4_29670"/>
<comment type="similarity">
    <text evidence="1">Belongs to the UPF0311 family.</text>
</comment>
<dbReference type="PANTHER" id="PTHR37315:SF1">
    <property type="entry name" value="UPF0311 PROTEIN BLR7842"/>
    <property type="match status" value="1"/>
</dbReference>
<dbReference type="GeneID" id="57398183"/>
<dbReference type="Gene3D" id="2.40.160.20">
    <property type="match status" value="1"/>
</dbReference>
<dbReference type="PANTHER" id="PTHR37315">
    <property type="entry name" value="UPF0311 PROTEIN BLR7842"/>
    <property type="match status" value="1"/>
</dbReference>
<dbReference type="InterPro" id="IPR020915">
    <property type="entry name" value="UPF0311"/>
</dbReference>
<evidence type="ECO:0000313" key="2">
    <source>
        <dbReference type="EMBL" id="BCA28990.1"/>
    </source>
</evidence>
<sequence>MQDDMSVPVPALEWVMTLDVAIGEPQTLGEAIDGRRANYPILGGHFVGPGLQGDVLPGGADFYCLRPDGVGDLDATYSLRTDRGELINVHNRGFLVLSEEGRRREDEGTWPLPEHLYRCTCSPRFQVARGALGWLTEAAFIGRVTYPGEDRVVIRVYRLD</sequence>
<organism evidence="2 3">
    <name type="scientific">Metapseudomonas otitidis</name>
    <dbReference type="NCBI Taxonomy" id="319939"/>
    <lineage>
        <taxon>Bacteria</taxon>
        <taxon>Pseudomonadati</taxon>
        <taxon>Pseudomonadota</taxon>
        <taxon>Gammaproteobacteria</taxon>
        <taxon>Pseudomonadales</taxon>
        <taxon>Pseudomonadaceae</taxon>
        <taxon>Metapseudomonas</taxon>
    </lineage>
</organism>
<dbReference type="EMBL" id="AP022642">
    <property type="protein sequence ID" value="BCA28990.1"/>
    <property type="molecule type" value="Genomic_DNA"/>
</dbReference>
<dbReference type="Proteomes" id="UP000501237">
    <property type="component" value="Chromosome"/>
</dbReference>